<feature type="chain" id="PRO_5041424935" description="Lipoprotein" evidence="2">
    <location>
        <begin position="24"/>
        <end position="515"/>
    </location>
</feature>
<feature type="compositionally biased region" description="Low complexity" evidence="1">
    <location>
        <begin position="32"/>
        <end position="51"/>
    </location>
</feature>
<reference evidence="3 4" key="1">
    <citation type="submission" date="2011-10" db="EMBL/GenBank/DDBJ databases">
        <title>The Genome Sequence of Lachnospiraceae bacterium ACC2.</title>
        <authorList>
            <consortium name="The Broad Institute Genome Sequencing Platform"/>
            <person name="Earl A."/>
            <person name="Ward D."/>
            <person name="Feldgarden M."/>
            <person name="Gevers D."/>
            <person name="Sizova M."/>
            <person name="Hazen A."/>
            <person name="Epstein S."/>
            <person name="Young S.K."/>
            <person name="Zeng Q."/>
            <person name="Gargeya S."/>
            <person name="Fitzgerald M."/>
            <person name="Haas B."/>
            <person name="Abouelleil A."/>
            <person name="Alvarado L."/>
            <person name="Arachchi H.M."/>
            <person name="Berlin A."/>
            <person name="Brown A."/>
            <person name="Chapman S.B."/>
            <person name="Chen Z."/>
            <person name="Dunbar C."/>
            <person name="Freedman E."/>
            <person name="Gearin G."/>
            <person name="Goldberg J."/>
            <person name="Griggs A."/>
            <person name="Gujja S."/>
            <person name="Heiman D."/>
            <person name="Howarth C."/>
            <person name="Larson L."/>
            <person name="Lui A."/>
            <person name="MacDonald P.J.P."/>
            <person name="Montmayeur A."/>
            <person name="Murphy C."/>
            <person name="Neiman D."/>
            <person name="Pearson M."/>
            <person name="Priest M."/>
            <person name="Roberts A."/>
            <person name="Saif S."/>
            <person name="Shea T."/>
            <person name="Shenoy N."/>
            <person name="Sisk P."/>
            <person name="Stolte C."/>
            <person name="Sykes S."/>
            <person name="Wortman J."/>
            <person name="Nusbaum C."/>
            <person name="Birren B."/>
        </authorList>
    </citation>
    <scope>NUCLEOTIDE SEQUENCE [LARGE SCALE GENOMIC DNA]</scope>
    <source>
        <strain evidence="3 4">ACC2</strain>
    </source>
</reference>
<accession>A0AA37DHC4</accession>
<dbReference type="AlphaFoldDB" id="A0AA37DHC4"/>
<evidence type="ECO:0000256" key="1">
    <source>
        <dbReference type="SAM" id="MobiDB-lite"/>
    </source>
</evidence>
<dbReference type="EMBL" id="AGEL01000001">
    <property type="protein sequence ID" value="EHO18721.1"/>
    <property type="molecule type" value="Genomic_DNA"/>
</dbReference>
<comment type="caution">
    <text evidence="3">The sequence shown here is derived from an EMBL/GenBank/DDBJ whole genome shotgun (WGS) entry which is preliminary data.</text>
</comment>
<dbReference type="PROSITE" id="PS51257">
    <property type="entry name" value="PROKAR_LIPOPROTEIN"/>
    <property type="match status" value="1"/>
</dbReference>
<proteinExistence type="predicted"/>
<name>A0AA37DHC4_9FIRM</name>
<keyword evidence="2" id="KW-0732">Signal</keyword>
<evidence type="ECO:0000313" key="4">
    <source>
        <dbReference type="Proteomes" id="UP000018466"/>
    </source>
</evidence>
<feature type="compositionally biased region" description="Basic and acidic residues" evidence="1">
    <location>
        <begin position="52"/>
        <end position="61"/>
    </location>
</feature>
<dbReference type="RefSeq" id="WP_009531878.1">
    <property type="nucleotide sequence ID" value="NZ_CAUOLT010000034.1"/>
</dbReference>
<evidence type="ECO:0000256" key="2">
    <source>
        <dbReference type="SAM" id="SignalP"/>
    </source>
</evidence>
<dbReference type="GeneID" id="86939845"/>
<organism evidence="3 4">
    <name type="scientific">Stomatobaculum longum</name>
    <dbReference type="NCBI Taxonomy" id="796942"/>
    <lineage>
        <taxon>Bacteria</taxon>
        <taxon>Bacillati</taxon>
        <taxon>Bacillota</taxon>
        <taxon>Clostridia</taxon>
        <taxon>Lachnospirales</taxon>
        <taxon>Lachnospiraceae</taxon>
        <taxon>Stomatobaculum</taxon>
    </lineage>
</organism>
<evidence type="ECO:0008006" key="5">
    <source>
        <dbReference type="Google" id="ProtNLM"/>
    </source>
</evidence>
<feature type="signal peptide" evidence="2">
    <location>
        <begin position="1"/>
        <end position="23"/>
    </location>
</feature>
<evidence type="ECO:0000313" key="3">
    <source>
        <dbReference type="EMBL" id="EHO18721.1"/>
    </source>
</evidence>
<protein>
    <recommendedName>
        <fullName evidence="5">Lipoprotein</fullName>
    </recommendedName>
</protein>
<dbReference type="Proteomes" id="UP000018466">
    <property type="component" value="Unassembled WGS sequence"/>
</dbReference>
<keyword evidence="4" id="KW-1185">Reference proteome</keyword>
<feature type="region of interest" description="Disordered" evidence="1">
    <location>
        <begin position="24"/>
        <end position="92"/>
    </location>
</feature>
<sequence length="515" mass="55892">MKKSKKALALGVALLALGATACAAKDTKSVQSTAATTESAASAGESTAAESKQAEAEDDKQAAAPEQLRVSIESIRSTRERESGGETGMGSQDRFYEYPDWAMLPTVPDGATAALTKALDAYADTQQQALEAYAAAHQNSAEDDSLLNRYAGDVRLTRSDSNYLSFVRGTDSYSADAEDYTYDSKTGERVLLTQIVRDEKQFDSAVDQVTQETGMTELAALAKEGFPANKLVWALGNEGLELYLPKSDGNYVMYIRVVLSYESFPDLFTDRVKARPAQYAAVLVPNQQAYIDGKRIHVSAPSGQSGSFTVEVDNKEHTFKKSEESGDLLSLVFVKTTEGDFLYCEFVGDIADDSQLVEVNLADMSETTELGTPDLCTGFDLQRVTDPATLFLNARLDTLSTLTASLPVSVGQGGKLEAQGSYQYLGVTELHTKQALTLSLVKNGKESGETVELPADTKLFFYAGDGKSYVDFRLEDNRVVRVHIASDENGPDGSLWKVEGKYYDKDVFSGMRYAG</sequence>
<gene>
    <name evidence="3" type="ORF">HMPREF9623_00043</name>
</gene>